<evidence type="ECO:0000259" key="1">
    <source>
        <dbReference type="Pfam" id="PF12146"/>
    </source>
</evidence>
<dbReference type="SUPFAM" id="SSF53474">
    <property type="entry name" value="alpha/beta-Hydrolases"/>
    <property type="match status" value="1"/>
</dbReference>
<name>A0ABP4BX20_9ACTN</name>
<evidence type="ECO:0000313" key="3">
    <source>
        <dbReference type="Proteomes" id="UP001500542"/>
    </source>
</evidence>
<dbReference type="InterPro" id="IPR022742">
    <property type="entry name" value="Hydrolase_4"/>
</dbReference>
<dbReference type="GO" id="GO:0016787">
    <property type="term" value="F:hydrolase activity"/>
    <property type="evidence" value="ECO:0007669"/>
    <property type="project" value="UniProtKB-KW"/>
</dbReference>
<protein>
    <submittedName>
        <fullName evidence="2">Alpha/beta hydrolase</fullName>
    </submittedName>
</protein>
<gene>
    <name evidence="2" type="ORF">GCM10009554_65160</name>
</gene>
<sequence length="328" mass="36037">MTPTWKPDVLGDDYQQHTIALGADPDGEGEVEATLVRRTPPAEPNRVVLYVHGFADYFFQTGLADFFTDRGAAFYALDLRKCGRARRPGQIAHYVSDLALYDDELDQSIELITSAHPELPITVVAHSTGGLIVPLWLNRRRRNGRPAPVDSAVLNSPWLDQQGSPMLRGPITWALIPLARVIPKRVLPAPVGGVYGNSIHVSGTGEWDFDTALKPLIGFPVTVGWLNAVRRGHRTVHQGIDTGVPTLVLHSDKTHFTKSYTEAADRADLVLDVKQIARWAPSLGPRTTVEVVPGTRHDVFLSQLEARQAAYGVVTSWLDAAHRSEDNA</sequence>
<dbReference type="Pfam" id="PF12146">
    <property type="entry name" value="Hydrolase_4"/>
    <property type="match status" value="1"/>
</dbReference>
<keyword evidence="3" id="KW-1185">Reference proteome</keyword>
<dbReference type="RefSeq" id="WP_343979074.1">
    <property type="nucleotide sequence ID" value="NZ_BAAAHK010000017.1"/>
</dbReference>
<dbReference type="PANTHER" id="PTHR11614">
    <property type="entry name" value="PHOSPHOLIPASE-RELATED"/>
    <property type="match status" value="1"/>
</dbReference>
<comment type="caution">
    <text evidence="2">The sequence shown here is derived from an EMBL/GenBank/DDBJ whole genome shotgun (WGS) entry which is preliminary data.</text>
</comment>
<feature type="domain" description="Serine aminopeptidase S33" evidence="1">
    <location>
        <begin position="43"/>
        <end position="300"/>
    </location>
</feature>
<reference evidence="3" key="1">
    <citation type="journal article" date="2019" name="Int. J. Syst. Evol. Microbiol.">
        <title>The Global Catalogue of Microorganisms (GCM) 10K type strain sequencing project: providing services to taxonomists for standard genome sequencing and annotation.</title>
        <authorList>
            <consortium name="The Broad Institute Genomics Platform"/>
            <consortium name="The Broad Institute Genome Sequencing Center for Infectious Disease"/>
            <person name="Wu L."/>
            <person name="Ma J."/>
        </authorList>
    </citation>
    <scope>NUCLEOTIDE SEQUENCE [LARGE SCALE GENOMIC DNA]</scope>
    <source>
        <strain evidence="3">JCM 10977</strain>
    </source>
</reference>
<organism evidence="2 3">
    <name type="scientific">Kribbella koreensis</name>
    <dbReference type="NCBI Taxonomy" id="57909"/>
    <lineage>
        <taxon>Bacteria</taxon>
        <taxon>Bacillati</taxon>
        <taxon>Actinomycetota</taxon>
        <taxon>Actinomycetes</taxon>
        <taxon>Propionibacteriales</taxon>
        <taxon>Kribbellaceae</taxon>
        <taxon>Kribbella</taxon>
    </lineage>
</organism>
<dbReference type="Gene3D" id="3.40.50.1820">
    <property type="entry name" value="alpha/beta hydrolase"/>
    <property type="match status" value="1"/>
</dbReference>
<proteinExistence type="predicted"/>
<dbReference type="InterPro" id="IPR029058">
    <property type="entry name" value="AB_hydrolase_fold"/>
</dbReference>
<dbReference type="EMBL" id="BAAAHK010000017">
    <property type="protein sequence ID" value="GAA0956151.1"/>
    <property type="molecule type" value="Genomic_DNA"/>
</dbReference>
<dbReference type="InterPro" id="IPR051044">
    <property type="entry name" value="MAG_DAG_Lipase"/>
</dbReference>
<keyword evidence="2" id="KW-0378">Hydrolase</keyword>
<accession>A0ABP4BX20</accession>
<evidence type="ECO:0000313" key="2">
    <source>
        <dbReference type="EMBL" id="GAA0956151.1"/>
    </source>
</evidence>
<dbReference type="Proteomes" id="UP001500542">
    <property type="component" value="Unassembled WGS sequence"/>
</dbReference>